<organism evidence="1 2">
    <name type="scientific">Morus notabilis</name>
    <dbReference type="NCBI Taxonomy" id="981085"/>
    <lineage>
        <taxon>Eukaryota</taxon>
        <taxon>Viridiplantae</taxon>
        <taxon>Streptophyta</taxon>
        <taxon>Embryophyta</taxon>
        <taxon>Tracheophyta</taxon>
        <taxon>Spermatophyta</taxon>
        <taxon>Magnoliopsida</taxon>
        <taxon>eudicotyledons</taxon>
        <taxon>Gunneridae</taxon>
        <taxon>Pentapetalae</taxon>
        <taxon>rosids</taxon>
        <taxon>fabids</taxon>
        <taxon>Rosales</taxon>
        <taxon>Moraceae</taxon>
        <taxon>Moreae</taxon>
        <taxon>Morus</taxon>
    </lineage>
</organism>
<evidence type="ECO:0000313" key="1">
    <source>
        <dbReference type="EMBL" id="EXB67218.1"/>
    </source>
</evidence>
<keyword evidence="2" id="KW-1185">Reference proteome</keyword>
<proteinExistence type="predicted"/>
<evidence type="ECO:0000313" key="2">
    <source>
        <dbReference type="Proteomes" id="UP000030645"/>
    </source>
</evidence>
<reference evidence="2" key="1">
    <citation type="submission" date="2013-01" db="EMBL/GenBank/DDBJ databases">
        <title>Draft Genome Sequence of a Mulberry Tree, Morus notabilis C.K. Schneid.</title>
        <authorList>
            <person name="He N."/>
            <person name="Zhao S."/>
        </authorList>
    </citation>
    <scope>NUCLEOTIDE SEQUENCE</scope>
</reference>
<protein>
    <submittedName>
        <fullName evidence="1">Uncharacterized protein</fullName>
    </submittedName>
</protein>
<sequence length="209" mass="23778">MHAVGTTVNQPPWLETSVTKGDEMGLDLSDDGISPIWVANRNLCSVFRRNLRRVLRRKAERIDESLDRQPFETVETCVTCALEALQQSQPNKADALFTSIGVEGRTRYQNYQLDENKNQGSISALKYYSEIHSRRGIFGIGVDNHPRSLIVRLEGGESEKQESANRNDGLGVREKTIQIASLNNHFQSRLQWKRRRYELVSIGASLVQY</sequence>
<dbReference type="EMBL" id="KE344562">
    <property type="protein sequence ID" value="EXB67218.1"/>
    <property type="molecule type" value="Genomic_DNA"/>
</dbReference>
<gene>
    <name evidence="1" type="ORF">L484_025696</name>
</gene>
<accession>W9R3V1</accession>
<dbReference type="AlphaFoldDB" id="W9R3V1"/>
<name>W9R3V1_9ROSA</name>
<dbReference type="Proteomes" id="UP000030645">
    <property type="component" value="Unassembled WGS sequence"/>
</dbReference>